<dbReference type="EMBL" id="JACJLA010000001">
    <property type="protein sequence ID" value="MBM6911887.1"/>
    <property type="molecule type" value="Genomic_DNA"/>
</dbReference>
<evidence type="ECO:0000313" key="9">
    <source>
        <dbReference type="EMBL" id="MBM6911887.1"/>
    </source>
</evidence>
<sequence>MNKVYKVIYSKTRNAFVVVSELVTSHTKAHSTSGMGKKMLSAMVLSSLLLAGPTYTAFAADPVTYDSDNEQRISLNNADGNGTVIANVANGQLAAASKEAVNGSQLYETNTHISDILDALNKSNAAIGQAQTDITRMKTQNITFKSDINTLKTQVGTGWNATIDGAKVKNINPADNSLNFTAGDDIAVTDPGNGSIKIGVKATGKVEAGNTHIITGNDVYQAIKDMPTTDSLSGKANTALDNINAAGKKVITDLAQNSVQVAAGTNTRVTETTTNGTKTYTVNVDDTAIQKAVQPKLDEKADKSLGNLDAAGKKVITDLAQNSVKMASGNYTTVTETMENGTKVYAVNVDDKALQQSFQPKLDAKADTNLGNITTAGKKVITDLAQNSVKVAAGTNTRVTETTTNDTKTYTVNVDDAAIEKSIQPKLDQKANKDLDNLSDKGKVAIKDAVKDDLAKKANVDASNLSASDKVKWQEALGTGEINETSTGLVTGKIIYEAIKDLPTTGGDGLVKYDKETKTITVAANKDATTVDFSGKDSDGNTIARTVTGIVADATDPTSAANVGYVDDAVGQLAQSVSRVAHELTRDINKVGAGAAALASLHPGEFDPDNKFEFSAGYGHYKGANAGAIGAYYHPNEDTIINVSGTIGNGSPMLSAGVSFKLGSGGNNTLSRTALTKQVAKDQQVIKAMADELNAMKDKMNQVFNLLDPHKQASFKDVPADHWAAKAVETLHGNDAVEGYPDGEFKGDREMTRYEYAQMLYKAAQKTK</sequence>
<dbReference type="Gene3D" id="3.30.1300.30">
    <property type="entry name" value="GSPII I/J protein-like"/>
    <property type="match status" value="1"/>
</dbReference>
<dbReference type="SUPFAM" id="SSF54523">
    <property type="entry name" value="Pili subunits"/>
    <property type="match status" value="1"/>
</dbReference>
<protein>
    <submittedName>
        <fullName evidence="9">YadA-like family protein</fullName>
    </submittedName>
</protein>
<evidence type="ECO:0000256" key="7">
    <source>
        <dbReference type="ARBA" id="ARBA00023237"/>
    </source>
</evidence>
<dbReference type="Pfam" id="PF13018">
    <property type="entry name" value="ESPR"/>
    <property type="match status" value="1"/>
</dbReference>
<evidence type="ECO:0000259" key="8">
    <source>
        <dbReference type="PROSITE" id="PS51272"/>
    </source>
</evidence>
<dbReference type="InterPro" id="IPR045584">
    <property type="entry name" value="Pilin-like"/>
</dbReference>
<name>A0ABS2GDJ0_9FIRM</name>
<organism evidence="9 10">
    <name type="scientific">Veillonella magna</name>
    <dbReference type="NCBI Taxonomy" id="464322"/>
    <lineage>
        <taxon>Bacteria</taxon>
        <taxon>Bacillati</taxon>
        <taxon>Bacillota</taxon>
        <taxon>Negativicutes</taxon>
        <taxon>Veillonellales</taxon>
        <taxon>Veillonellaceae</taxon>
        <taxon>Veillonella</taxon>
    </lineage>
</organism>
<dbReference type="PANTHER" id="PTHR43308">
    <property type="entry name" value="OUTER MEMBRANE PROTEIN ALPHA-RELATED"/>
    <property type="match status" value="1"/>
</dbReference>
<evidence type="ECO:0000256" key="2">
    <source>
        <dbReference type="ARBA" id="ARBA00004442"/>
    </source>
</evidence>
<dbReference type="InterPro" id="IPR024973">
    <property type="entry name" value="ESPR"/>
</dbReference>
<keyword evidence="6" id="KW-0472">Membrane</keyword>
<accession>A0ABS2GDJ0</accession>
<keyword evidence="3" id="KW-1134">Transmembrane beta strand</keyword>
<keyword evidence="7" id="KW-0998">Cell outer membrane</keyword>
<dbReference type="PROSITE" id="PS51272">
    <property type="entry name" value="SLH"/>
    <property type="match status" value="1"/>
</dbReference>
<proteinExistence type="predicted"/>
<keyword evidence="10" id="KW-1185">Reference proteome</keyword>
<dbReference type="Proteomes" id="UP000707138">
    <property type="component" value="Unassembled WGS sequence"/>
</dbReference>
<gene>
    <name evidence="9" type="ORF">H6A01_00915</name>
</gene>
<evidence type="ECO:0000256" key="1">
    <source>
        <dbReference type="ARBA" id="ARBA00004241"/>
    </source>
</evidence>
<keyword evidence="5" id="KW-0732">Signal</keyword>
<feature type="domain" description="SLH" evidence="8">
    <location>
        <begin position="711"/>
        <end position="768"/>
    </location>
</feature>
<dbReference type="RefSeq" id="WP_205087203.1">
    <property type="nucleotide sequence ID" value="NZ_JACJLA010000001.1"/>
</dbReference>
<comment type="subcellular location">
    <subcellularLocation>
        <location evidence="2">Cell outer membrane</location>
    </subcellularLocation>
    <subcellularLocation>
        <location evidence="1">Cell surface</location>
    </subcellularLocation>
</comment>
<evidence type="ECO:0000256" key="3">
    <source>
        <dbReference type="ARBA" id="ARBA00022452"/>
    </source>
</evidence>
<comment type="caution">
    <text evidence="9">The sequence shown here is derived from an EMBL/GenBank/DDBJ whole genome shotgun (WGS) entry which is preliminary data.</text>
</comment>
<dbReference type="Pfam" id="PF00395">
    <property type="entry name" value="SLH"/>
    <property type="match status" value="1"/>
</dbReference>
<keyword evidence="4" id="KW-0812">Transmembrane</keyword>
<reference evidence="9 10" key="1">
    <citation type="journal article" date="2021" name="Sci. Rep.">
        <title>The distribution of antibiotic resistance genes in chicken gut microbiota commensals.</title>
        <authorList>
            <person name="Juricova H."/>
            <person name="Matiasovicova J."/>
            <person name="Kubasova T."/>
            <person name="Cejkova D."/>
            <person name="Rychlik I."/>
        </authorList>
    </citation>
    <scope>NUCLEOTIDE SEQUENCE [LARGE SCALE GENOMIC DNA]</scope>
    <source>
        <strain evidence="9 10">An537</strain>
    </source>
</reference>
<evidence type="ECO:0000256" key="6">
    <source>
        <dbReference type="ARBA" id="ARBA00023136"/>
    </source>
</evidence>
<dbReference type="Gene3D" id="2.150.10.10">
    <property type="entry name" value="Serralysin-like metalloprotease, C-terminal"/>
    <property type="match status" value="1"/>
</dbReference>
<evidence type="ECO:0000313" key="10">
    <source>
        <dbReference type="Proteomes" id="UP000707138"/>
    </source>
</evidence>
<evidence type="ECO:0000256" key="4">
    <source>
        <dbReference type="ARBA" id="ARBA00022692"/>
    </source>
</evidence>
<evidence type="ECO:0000256" key="5">
    <source>
        <dbReference type="ARBA" id="ARBA00022729"/>
    </source>
</evidence>
<dbReference type="InterPro" id="IPR005594">
    <property type="entry name" value="YadA_C"/>
</dbReference>
<dbReference type="InterPro" id="IPR051465">
    <property type="entry name" value="Cell_Envelope_Struct_Comp"/>
</dbReference>
<dbReference type="InterPro" id="IPR011049">
    <property type="entry name" value="Serralysin-like_metalloprot_C"/>
</dbReference>
<dbReference type="Pfam" id="PF03895">
    <property type="entry name" value="YadA_anchor"/>
    <property type="match status" value="1"/>
</dbReference>
<dbReference type="InterPro" id="IPR001119">
    <property type="entry name" value="SLH_dom"/>
</dbReference>